<reference evidence="1 2" key="1">
    <citation type="journal article" date="2013" name="Int. J. Syst. Evol. Microbiol.">
        <title>Kordia antarctica sp. nov., isolated from Antarctic seawater.</title>
        <authorList>
            <person name="Baek K."/>
            <person name="Choi A."/>
            <person name="Kang I."/>
            <person name="Lee K."/>
            <person name="Cho J.C."/>
        </authorList>
    </citation>
    <scope>NUCLEOTIDE SEQUENCE [LARGE SCALE GENOMIC DNA]</scope>
    <source>
        <strain evidence="1 2">IMCC3317</strain>
    </source>
</reference>
<sequence>MSKESKYQFKFEDLKVYQKAMDFGELVDRIVKKFPNHELYALSSQFRRAADSIALNIAEGYPGSDAQFVKHLNHAIYSANECVSCSTKSRRRNYINFEEDEENRRLISELTKMMSSLRKRILERKNTNTNTTKN</sequence>
<dbReference type="Gene3D" id="1.20.1440.60">
    <property type="entry name" value="23S rRNA-intervening sequence"/>
    <property type="match status" value="1"/>
</dbReference>
<dbReference type="Pfam" id="PF05635">
    <property type="entry name" value="23S_rRNA_IVP"/>
    <property type="match status" value="1"/>
</dbReference>
<dbReference type="NCBIfam" id="TIGR02436">
    <property type="entry name" value="four helix bundle protein"/>
    <property type="match status" value="1"/>
</dbReference>
<dbReference type="PANTHER" id="PTHR38471:SF2">
    <property type="entry name" value="FOUR HELIX BUNDLE PROTEIN"/>
    <property type="match status" value="1"/>
</dbReference>
<dbReference type="SUPFAM" id="SSF158446">
    <property type="entry name" value="IVS-encoded protein-like"/>
    <property type="match status" value="1"/>
</dbReference>
<evidence type="ECO:0000313" key="2">
    <source>
        <dbReference type="Proteomes" id="UP000464657"/>
    </source>
</evidence>
<evidence type="ECO:0000313" key="1">
    <source>
        <dbReference type="EMBL" id="QHI36802.1"/>
    </source>
</evidence>
<protein>
    <recommendedName>
        <fullName evidence="3">Four helix bundle protein</fullName>
    </recommendedName>
</protein>
<dbReference type="InterPro" id="IPR036583">
    <property type="entry name" value="23S_rRNA_IVS_sf"/>
</dbReference>
<name>A0A7L4ZJK0_9FLAO</name>
<accession>A0A7L4ZJK0</accession>
<dbReference type="OrthoDB" id="9811959at2"/>
<organism evidence="1 2">
    <name type="scientific">Kordia antarctica</name>
    <dbReference type="NCBI Taxonomy" id="1218801"/>
    <lineage>
        <taxon>Bacteria</taxon>
        <taxon>Pseudomonadati</taxon>
        <taxon>Bacteroidota</taxon>
        <taxon>Flavobacteriia</taxon>
        <taxon>Flavobacteriales</taxon>
        <taxon>Flavobacteriaceae</taxon>
        <taxon>Kordia</taxon>
    </lineage>
</organism>
<dbReference type="Proteomes" id="UP000464657">
    <property type="component" value="Chromosome"/>
</dbReference>
<dbReference type="AlphaFoldDB" id="A0A7L4ZJK0"/>
<dbReference type="KEGG" id="kan:IMCC3317_21720"/>
<dbReference type="RefSeq" id="WP_160129475.1">
    <property type="nucleotide sequence ID" value="NZ_CP019288.1"/>
</dbReference>
<dbReference type="EMBL" id="CP019288">
    <property type="protein sequence ID" value="QHI36802.1"/>
    <property type="molecule type" value="Genomic_DNA"/>
</dbReference>
<evidence type="ECO:0008006" key="3">
    <source>
        <dbReference type="Google" id="ProtNLM"/>
    </source>
</evidence>
<dbReference type="InterPro" id="IPR012657">
    <property type="entry name" value="23S_rRNA-intervening_sequence"/>
</dbReference>
<dbReference type="PANTHER" id="PTHR38471">
    <property type="entry name" value="FOUR HELIX BUNDLE PROTEIN"/>
    <property type="match status" value="1"/>
</dbReference>
<proteinExistence type="predicted"/>
<dbReference type="CDD" id="cd16377">
    <property type="entry name" value="23S_rRNA_IVP_like"/>
    <property type="match status" value="1"/>
</dbReference>
<gene>
    <name evidence="1" type="ORF">IMCC3317_21720</name>
</gene>
<keyword evidence="2" id="KW-1185">Reference proteome</keyword>